<name>A0ABQ2L3S2_9BACL</name>
<dbReference type="Pfam" id="PF01408">
    <property type="entry name" value="GFO_IDH_MocA"/>
    <property type="match status" value="1"/>
</dbReference>
<evidence type="ECO:0000313" key="4">
    <source>
        <dbReference type="Proteomes" id="UP000606653"/>
    </source>
</evidence>
<accession>A0ABQ2L3S2</accession>
<protein>
    <submittedName>
        <fullName evidence="3">Dehydrogenase</fullName>
    </submittedName>
</protein>
<dbReference type="Pfam" id="PF22725">
    <property type="entry name" value="GFO_IDH_MocA_C3"/>
    <property type="match status" value="1"/>
</dbReference>
<dbReference type="InterPro" id="IPR036291">
    <property type="entry name" value="NAD(P)-bd_dom_sf"/>
</dbReference>
<keyword evidence="4" id="KW-1185">Reference proteome</keyword>
<evidence type="ECO:0000313" key="3">
    <source>
        <dbReference type="EMBL" id="GGO01504.1"/>
    </source>
</evidence>
<evidence type="ECO:0000259" key="2">
    <source>
        <dbReference type="Pfam" id="PF22725"/>
    </source>
</evidence>
<dbReference type="Gene3D" id="3.40.50.720">
    <property type="entry name" value="NAD(P)-binding Rossmann-like Domain"/>
    <property type="match status" value="1"/>
</dbReference>
<feature type="domain" description="GFO/IDH/MocA-like oxidoreductase" evidence="2">
    <location>
        <begin position="132"/>
        <end position="252"/>
    </location>
</feature>
<dbReference type="InterPro" id="IPR055170">
    <property type="entry name" value="GFO_IDH_MocA-like_dom"/>
</dbReference>
<dbReference type="SUPFAM" id="SSF55347">
    <property type="entry name" value="Glyceraldehyde-3-phosphate dehydrogenase-like, C-terminal domain"/>
    <property type="match status" value="1"/>
</dbReference>
<evidence type="ECO:0000259" key="1">
    <source>
        <dbReference type="Pfam" id="PF01408"/>
    </source>
</evidence>
<dbReference type="RefSeq" id="WP_018976202.1">
    <property type="nucleotide sequence ID" value="NZ_BMLN01000006.1"/>
</dbReference>
<organism evidence="3 4">
    <name type="scientific">Saccharibacillus kuerlensis</name>
    <dbReference type="NCBI Taxonomy" id="459527"/>
    <lineage>
        <taxon>Bacteria</taxon>
        <taxon>Bacillati</taxon>
        <taxon>Bacillota</taxon>
        <taxon>Bacilli</taxon>
        <taxon>Bacillales</taxon>
        <taxon>Paenibacillaceae</taxon>
        <taxon>Saccharibacillus</taxon>
    </lineage>
</organism>
<gene>
    <name evidence="3" type="ORF">GCM10010969_23890</name>
</gene>
<dbReference type="InterPro" id="IPR051450">
    <property type="entry name" value="Gfo/Idh/MocA_Oxidoreductases"/>
</dbReference>
<sequence length="327" mass="35975">MRKLKIGMLNFAHSHAFSYYRELRSMEGVEIAGICHPDRQRVQKLINEDGIFYTPNSAELLSKEVDAVIVCSENVLHKRHVLEAAAAGKHVLCEKPLGVTEEEMEEMIAACGAAGVSLMTAFLCRYLPGAVRAKRAVERGEVGEVLAIKGYNRGTMPGGWFVDHAKSGGGAILDHTVHVMDLMRWMTGREPACVYAEGGTLFHPIDVEDAGLVHVTLEGGIIGMIDTSWSRSRSYPYWGDVKMDIVGTKGVLHFDAFAEVNEVYSDASDRARWSYWGGSMNRLMLEDFVRHLMEGRSAPISGEDGLQAAKVALAAYASLRARDTIVL</sequence>
<proteinExistence type="predicted"/>
<dbReference type="InterPro" id="IPR000683">
    <property type="entry name" value="Gfo/Idh/MocA-like_OxRdtase_N"/>
</dbReference>
<reference evidence="4" key="1">
    <citation type="journal article" date="2019" name="Int. J. Syst. Evol. Microbiol.">
        <title>The Global Catalogue of Microorganisms (GCM) 10K type strain sequencing project: providing services to taxonomists for standard genome sequencing and annotation.</title>
        <authorList>
            <consortium name="The Broad Institute Genomics Platform"/>
            <consortium name="The Broad Institute Genome Sequencing Center for Infectious Disease"/>
            <person name="Wu L."/>
            <person name="Ma J."/>
        </authorList>
    </citation>
    <scope>NUCLEOTIDE SEQUENCE [LARGE SCALE GENOMIC DNA]</scope>
    <source>
        <strain evidence="4">CGMCC 1.6964</strain>
    </source>
</reference>
<comment type="caution">
    <text evidence="3">The sequence shown here is derived from an EMBL/GenBank/DDBJ whole genome shotgun (WGS) entry which is preliminary data.</text>
</comment>
<dbReference type="EMBL" id="BMLN01000006">
    <property type="protein sequence ID" value="GGO01504.1"/>
    <property type="molecule type" value="Genomic_DNA"/>
</dbReference>
<dbReference type="PANTHER" id="PTHR43377">
    <property type="entry name" value="BILIVERDIN REDUCTASE A"/>
    <property type="match status" value="1"/>
</dbReference>
<dbReference type="PANTHER" id="PTHR43377:SF1">
    <property type="entry name" value="BILIVERDIN REDUCTASE A"/>
    <property type="match status" value="1"/>
</dbReference>
<feature type="domain" description="Gfo/Idh/MocA-like oxidoreductase N-terminal" evidence="1">
    <location>
        <begin position="10"/>
        <end position="121"/>
    </location>
</feature>
<dbReference type="Proteomes" id="UP000606653">
    <property type="component" value="Unassembled WGS sequence"/>
</dbReference>
<dbReference type="Gene3D" id="3.30.360.10">
    <property type="entry name" value="Dihydrodipicolinate Reductase, domain 2"/>
    <property type="match status" value="1"/>
</dbReference>
<dbReference type="SUPFAM" id="SSF51735">
    <property type="entry name" value="NAD(P)-binding Rossmann-fold domains"/>
    <property type="match status" value="1"/>
</dbReference>